<dbReference type="Gene3D" id="2.60.40.10">
    <property type="entry name" value="Immunoglobulins"/>
    <property type="match status" value="2"/>
</dbReference>
<comment type="similarity">
    <text evidence="1">Belongs to the protein kinase superfamily. CAMK Ser/Thr protein kinase family.</text>
</comment>
<dbReference type="GO" id="GO:0004672">
    <property type="term" value="F:protein kinase activity"/>
    <property type="evidence" value="ECO:0007669"/>
    <property type="project" value="TreeGrafter"/>
</dbReference>
<dbReference type="Pfam" id="PF07679">
    <property type="entry name" value="I-set"/>
    <property type="match status" value="2"/>
</dbReference>
<dbReference type="EMBL" id="JBBPFD010000002">
    <property type="protein sequence ID" value="KAK7940043.1"/>
    <property type="molecule type" value="Genomic_DNA"/>
</dbReference>
<gene>
    <name evidence="4" type="ORF">WMY93_003369</name>
</gene>
<dbReference type="PANTHER" id="PTHR47633">
    <property type="entry name" value="IMMUNOGLOBULIN"/>
    <property type="match status" value="1"/>
</dbReference>
<feature type="domain" description="Ig-like" evidence="3">
    <location>
        <begin position="59"/>
        <end position="147"/>
    </location>
</feature>
<protein>
    <recommendedName>
        <fullName evidence="3">Ig-like domain-containing protein</fullName>
    </recommendedName>
</protein>
<sequence length="234" mass="26245">MLSEGHLLLEVEWVCLWESPVGDFLLRTRSAVLIKSGSLCRCEGQSAKGTLFRAVGEAPRFVKCLSDLKVMDGSRVTMTVELTGQPPPDVLWFHDGQEVTETEDFQLLREKNRCTLLIQEVFPEDTGNYCCRARNQHGEASTYAKLTVEEPQDGVQPWFITKPKAVSASVGQHVLLSCAIAGDPFPQFTWSRSDHSRPLTSGGDYELLQKEDVISLLIRRVQKHHAGEYLVSLR</sequence>
<evidence type="ECO:0000256" key="1">
    <source>
        <dbReference type="ARBA" id="ARBA00006692"/>
    </source>
</evidence>
<reference evidence="5" key="1">
    <citation type="submission" date="2024-04" db="EMBL/GenBank/DDBJ databases">
        <title>Salinicola lusitanus LLJ914,a marine bacterium isolated from the Okinawa Trough.</title>
        <authorList>
            <person name="Li J."/>
        </authorList>
    </citation>
    <scope>NUCLEOTIDE SEQUENCE [LARGE SCALE GENOMIC DNA]</scope>
</reference>
<evidence type="ECO:0000259" key="3">
    <source>
        <dbReference type="PROSITE" id="PS50835"/>
    </source>
</evidence>
<dbReference type="SMART" id="SM00408">
    <property type="entry name" value="IGc2"/>
    <property type="match status" value="2"/>
</dbReference>
<keyword evidence="5" id="KW-1185">Reference proteome</keyword>
<dbReference type="Proteomes" id="UP001460270">
    <property type="component" value="Unassembled WGS sequence"/>
</dbReference>
<proteinExistence type="inferred from homology"/>
<dbReference type="InterPro" id="IPR013098">
    <property type="entry name" value="Ig_I-set"/>
</dbReference>
<name>A0AAW0PWH2_9GOBI</name>
<evidence type="ECO:0000256" key="2">
    <source>
        <dbReference type="ARBA" id="ARBA00023319"/>
    </source>
</evidence>
<dbReference type="InterPro" id="IPR003599">
    <property type="entry name" value="Ig_sub"/>
</dbReference>
<dbReference type="SUPFAM" id="SSF48726">
    <property type="entry name" value="Immunoglobulin"/>
    <property type="match status" value="2"/>
</dbReference>
<dbReference type="SMART" id="SM00409">
    <property type="entry name" value="IG"/>
    <property type="match status" value="2"/>
</dbReference>
<dbReference type="InterPro" id="IPR007110">
    <property type="entry name" value="Ig-like_dom"/>
</dbReference>
<dbReference type="FunFam" id="2.60.40.10:FF:000080">
    <property type="entry name" value="Myosin light chain kinase, smooth muscle"/>
    <property type="match status" value="1"/>
</dbReference>
<dbReference type="PROSITE" id="PS50835">
    <property type="entry name" value="IG_LIKE"/>
    <property type="match status" value="2"/>
</dbReference>
<dbReference type="AlphaFoldDB" id="A0AAW0PWH2"/>
<dbReference type="InterPro" id="IPR013783">
    <property type="entry name" value="Ig-like_fold"/>
</dbReference>
<evidence type="ECO:0000313" key="4">
    <source>
        <dbReference type="EMBL" id="KAK7940043.1"/>
    </source>
</evidence>
<comment type="caution">
    <text evidence="4">The sequence shown here is derived from an EMBL/GenBank/DDBJ whole genome shotgun (WGS) entry which is preliminary data.</text>
</comment>
<accession>A0AAW0PWH2</accession>
<dbReference type="InterPro" id="IPR036179">
    <property type="entry name" value="Ig-like_dom_sf"/>
</dbReference>
<evidence type="ECO:0000313" key="5">
    <source>
        <dbReference type="Proteomes" id="UP001460270"/>
    </source>
</evidence>
<feature type="domain" description="Ig-like" evidence="3">
    <location>
        <begin position="157"/>
        <end position="234"/>
    </location>
</feature>
<organism evidence="4 5">
    <name type="scientific">Mugilogobius chulae</name>
    <name type="common">yellowstripe goby</name>
    <dbReference type="NCBI Taxonomy" id="88201"/>
    <lineage>
        <taxon>Eukaryota</taxon>
        <taxon>Metazoa</taxon>
        <taxon>Chordata</taxon>
        <taxon>Craniata</taxon>
        <taxon>Vertebrata</taxon>
        <taxon>Euteleostomi</taxon>
        <taxon>Actinopterygii</taxon>
        <taxon>Neopterygii</taxon>
        <taxon>Teleostei</taxon>
        <taxon>Neoteleostei</taxon>
        <taxon>Acanthomorphata</taxon>
        <taxon>Gobiaria</taxon>
        <taxon>Gobiiformes</taxon>
        <taxon>Gobioidei</taxon>
        <taxon>Gobiidae</taxon>
        <taxon>Gobionellinae</taxon>
        <taxon>Mugilogobius</taxon>
    </lineage>
</organism>
<dbReference type="GO" id="GO:0005516">
    <property type="term" value="F:calmodulin binding"/>
    <property type="evidence" value="ECO:0007669"/>
    <property type="project" value="UniProtKB-KW"/>
</dbReference>
<keyword evidence="2" id="KW-0393">Immunoglobulin domain</keyword>
<dbReference type="InterPro" id="IPR003598">
    <property type="entry name" value="Ig_sub2"/>
</dbReference>